<dbReference type="eggNOG" id="COG0778">
    <property type="taxonomic scope" value="Bacteria"/>
</dbReference>
<evidence type="ECO:0000259" key="3">
    <source>
        <dbReference type="Pfam" id="PF00881"/>
    </source>
</evidence>
<organism evidence="4 6">
    <name type="scientific">Cryobacterium roopkundense</name>
    <dbReference type="NCBI Taxonomy" id="1001240"/>
    <lineage>
        <taxon>Bacteria</taxon>
        <taxon>Bacillati</taxon>
        <taxon>Actinomycetota</taxon>
        <taxon>Actinomycetes</taxon>
        <taxon>Micrococcales</taxon>
        <taxon>Microbacteriaceae</taxon>
        <taxon>Cryobacterium</taxon>
    </lineage>
</organism>
<dbReference type="Proteomes" id="UP000029864">
    <property type="component" value="Unassembled WGS sequence"/>
</dbReference>
<evidence type="ECO:0000313" key="7">
    <source>
        <dbReference type="Proteomes" id="UP000561726"/>
    </source>
</evidence>
<dbReference type="RefSeq" id="WP_035839778.1">
    <property type="nucleotide sequence ID" value="NZ_JACHBQ010000001.1"/>
</dbReference>
<accession>A0A099J376</accession>
<dbReference type="InterPro" id="IPR029479">
    <property type="entry name" value="Nitroreductase"/>
</dbReference>
<evidence type="ECO:0000313" key="5">
    <source>
        <dbReference type="EMBL" id="MBB5643042.1"/>
    </source>
</evidence>
<keyword evidence="2" id="KW-0560">Oxidoreductase</keyword>
<dbReference type="PANTHER" id="PTHR43673:SF10">
    <property type="entry name" value="NADH DEHYDROGENASE_NAD(P)H NITROREDUCTASE XCC3605-RELATED"/>
    <property type="match status" value="1"/>
</dbReference>
<dbReference type="AlphaFoldDB" id="A0A099J376"/>
<reference evidence="5 7" key="2">
    <citation type="submission" date="2020-08" db="EMBL/GenBank/DDBJ databases">
        <title>Sequencing the genomes of 1000 actinobacteria strains.</title>
        <authorList>
            <person name="Klenk H.-P."/>
        </authorList>
    </citation>
    <scope>NUCLEOTIDE SEQUENCE [LARGE SCALE GENOMIC DNA]</scope>
    <source>
        <strain evidence="5 7">DSM 21065</strain>
    </source>
</reference>
<dbReference type="OrthoDB" id="9802510at2"/>
<evidence type="ECO:0000256" key="2">
    <source>
        <dbReference type="ARBA" id="ARBA00023002"/>
    </source>
</evidence>
<dbReference type="GO" id="GO:0016491">
    <property type="term" value="F:oxidoreductase activity"/>
    <property type="evidence" value="ECO:0007669"/>
    <property type="project" value="UniProtKB-KW"/>
</dbReference>
<dbReference type="CDD" id="cd02138">
    <property type="entry name" value="TdsD-like"/>
    <property type="match status" value="1"/>
</dbReference>
<evidence type="ECO:0000313" key="4">
    <source>
        <dbReference type="EMBL" id="KGJ71898.1"/>
    </source>
</evidence>
<dbReference type="Pfam" id="PF00881">
    <property type="entry name" value="Nitroreductase"/>
    <property type="match status" value="2"/>
</dbReference>
<feature type="domain" description="Nitroreductase" evidence="3">
    <location>
        <begin position="79"/>
        <end position="168"/>
    </location>
</feature>
<dbReference type="EMBL" id="JPXF01000118">
    <property type="protein sequence ID" value="KGJ71898.1"/>
    <property type="molecule type" value="Genomic_DNA"/>
</dbReference>
<evidence type="ECO:0000256" key="1">
    <source>
        <dbReference type="ARBA" id="ARBA00007118"/>
    </source>
</evidence>
<dbReference type="InterPro" id="IPR000415">
    <property type="entry name" value="Nitroreductase-like"/>
</dbReference>
<keyword evidence="6" id="KW-1185">Reference proteome</keyword>
<protein>
    <submittedName>
        <fullName evidence="4">Nitroreductase</fullName>
    </submittedName>
</protein>
<comment type="similarity">
    <text evidence="1">Belongs to the nitroreductase family.</text>
</comment>
<dbReference type="SUPFAM" id="SSF55469">
    <property type="entry name" value="FMN-dependent nitroreductase-like"/>
    <property type="match status" value="1"/>
</dbReference>
<gene>
    <name evidence="5" type="ORF">BJ997_003590</name>
    <name evidence="4" type="ORF">GY21_19075</name>
</gene>
<dbReference type="Proteomes" id="UP000561726">
    <property type="component" value="Unassembled WGS sequence"/>
</dbReference>
<proteinExistence type="inferred from homology"/>
<dbReference type="PANTHER" id="PTHR43673">
    <property type="entry name" value="NAD(P)H NITROREDUCTASE YDGI-RELATED"/>
    <property type="match status" value="1"/>
</dbReference>
<feature type="domain" description="Nitroreductase" evidence="3">
    <location>
        <begin position="24"/>
        <end position="69"/>
    </location>
</feature>
<evidence type="ECO:0000313" key="6">
    <source>
        <dbReference type="Proteomes" id="UP000029864"/>
    </source>
</evidence>
<dbReference type="Gene3D" id="3.40.109.10">
    <property type="entry name" value="NADH Oxidase"/>
    <property type="match status" value="1"/>
</dbReference>
<reference evidence="4 6" key="1">
    <citation type="submission" date="2014-08" db="EMBL/GenBank/DDBJ databases">
        <authorList>
            <person name="Sisinthy S."/>
        </authorList>
    </citation>
    <scope>NUCLEOTIDE SEQUENCE [LARGE SCALE GENOMIC DNA]</scope>
    <source>
        <strain evidence="4 6">RuG17</strain>
    </source>
</reference>
<dbReference type="EMBL" id="JACHBQ010000001">
    <property type="protein sequence ID" value="MBB5643042.1"/>
    <property type="molecule type" value="Genomic_DNA"/>
</dbReference>
<sequence>MSLITDTHSRRADTDAPLIPILIERWSPRGYDAAAVIDEATLMTVLEAARWAPSASNMQPARFIVARRGSEAFNTIHANLMGFNQTWADSASVLIANVAELAIDKTADELKENPWARYDLGQAVAHLTIQAQHEGLHTHQLGGFDAAALATAFGLTDNQVIVTITALGVLGDASALSPALLEREVAPRTRKPLSELLLVND</sequence>
<name>A0A099J376_9MICO</name>
<dbReference type="STRING" id="1001240.GY21_19075"/>
<comment type="caution">
    <text evidence="4">The sequence shown here is derived from an EMBL/GenBank/DDBJ whole genome shotgun (WGS) entry which is preliminary data.</text>
</comment>